<dbReference type="InterPro" id="IPR009798">
    <property type="entry name" value="Wun1-like"/>
</dbReference>
<protein>
    <recommendedName>
        <fullName evidence="3">Wound-induced protein 1</fullName>
    </recommendedName>
</protein>
<evidence type="ECO:0000313" key="1">
    <source>
        <dbReference type="EMBL" id="RXH84944.1"/>
    </source>
</evidence>
<reference evidence="1 2" key="1">
    <citation type="submission" date="2018-10" db="EMBL/GenBank/DDBJ databases">
        <title>A high-quality apple genome assembly.</title>
        <authorList>
            <person name="Hu J."/>
        </authorList>
    </citation>
    <scope>NUCLEOTIDE SEQUENCE [LARGE SCALE GENOMIC DNA]</scope>
    <source>
        <strain evidence="2">cv. HFTH1</strain>
        <tissue evidence="1">Young leaf</tissue>
    </source>
</reference>
<dbReference type="InterPro" id="IPR032710">
    <property type="entry name" value="NTF2-like_dom_sf"/>
</dbReference>
<dbReference type="AlphaFoldDB" id="A0A498IRX5"/>
<gene>
    <name evidence="1" type="ORF">DVH24_041712</name>
</gene>
<dbReference type="Proteomes" id="UP000290289">
    <property type="component" value="Chromosome 11"/>
</dbReference>
<dbReference type="SUPFAM" id="SSF54427">
    <property type="entry name" value="NTF2-like"/>
    <property type="match status" value="1"/>
</dbReference>
<dbReference type="Pfam" id="PF07107">
    <property type="entry name" value="WI12"/>
    <property type="match status" value="1"/>
</dbReference>
<comment type="caution">
    <text evidence="1">The sequence shown here is derived from an EMBL/GenBank/DDBJ whole genome shotgun (WGS) entry which is preliminary data.</text>
</comment>
<dbReference type="STRING" id="3750.A0A498IRX5"/>
<proteinExistence type="predicted"/>
<organism evidence="1 2">
    <name type="scientific">Malus domestica</name>
    <name type="common">Apple</name>
    <name type="synonym">Pyrus malus</name>
    <dbReference type="NCBI Taxonomy" id="3750"/>
    <lineage>
        <taxon>Eukaryota</taxon>
        <taxon>Viridiplantae</taxon>
        <taxon>Streptophyta</taxon>
        <taxon>Embryophyta</taxon>
        <taxon>Tracheophyta</taxon>
        <taxon>Spermatophyta</taxon>
        <taxon>Magnoliopsida</taxon>
        <taxon>eudicotyledons</taxon>
        <taxon>Gunneridae</taxon>
        <taxon>Pentapetalae</taxon>
        <taxon>rosids</taxon>
        <taxon>fabids</taxon>
        <taxon>Rosales</taxon>
        <taxon>Rosaceae</taxon>
        <taxon>Amygdaloideae</taxon>
        <taxon>Maleae</taxon>
        <taxon>Malus</taxon>
    </lineage>
</organism>
<dbReference type="PANTHER" id="PTHR33703">
    <property type="entry name" value="OS07G0691300 PROTEIN"/>
    <property type="match status" value="1"/>
</dbReference>
<dbReference type="Gramene" id="mRNA:MD11G0049500">
    <property type="protein sequence ID" value="CDS:MD11G0049500.1"/>
    <property type="gene ID" value="MD11G0049500"/>
</dbReference>
<keyword evidence="2" id="KW-1185">Reference proteome</keyword>
<evidence type="ECO:0008006" key="3">
    <source>
        <dbReference type="Google" id="ProtNLM"/>
    </source>
</evidence>
<dbReference type="PANTHER" id="PTHR33703:SF1">
    <property type="entry name" value="WOUND-INDUCED PROTEIN 1"/>
    <property type="match status" value="1"/>
</dbReference>
<dbReference type="EMBL" id="RDQH01000337">
    <property type="protein sequence ID" value="RXH84944.1"/>
    <property type="molecule type" value="Genomic_DNA"/>
</dbReference>
<name>A0A498IRX5_MALDO</name>
<sequence length="75" mass="8353">MVLAEGYDEVRSVSWVHAWTVKDGIITQVREYCNTSVTVTRLSSPDIRSQRGTCQSVWQSKLSDNKSVPGIVLAL</sequence>
<accession>A0A498IRX5</accession>
<evidence type="ECO:0000313" key="2">
    <source>
        <dbReference type="Proteomes" id="UP000290289"/>
    </source>
</evidence>